<dbReference type="Proteomes" id="UP001175211">
    <property type="component" value="Unassembled WGS sequence"/>
</dbReference>
<dbReference type="PANTHER" id="PTHR45649">
    <property type="entry name" value="AMINO-ACID PERMEASE BAT1"/>
    <property type="match status" value="1"/>
</dbReference>
<evidence type="ECO:0000256" key="5">
    <source>
        <dbReference type="ARBA" id="ARBA00023136"/>
    </source>
</evidence>
<feature type="transmembrane region" description="Helical" evidence="6">
    <location>
        <begin position="32"/>
        <end position="59"/>
    </location>
</feature>
<dbReference type="AlphaFoldDB" id="A0AA39NCR6"/>
<dbReference type="RefSeq" id="XP_060334721.1">
    <property type="nucleotide sequence ID" value="XM_060468452.1"/>
</dbReference>
<keyword evidence="8" id="KW-1185">Reference proteome</keyword>
<feature type="transmembrane region" description="Helical" evidence="6">
    <location>
        <begin position="318"/>
        <end position="342"/>
    </location>
</feature>
<feature type="transmembrane region" description="Helical" evidence="6">
    <location>
        <begin position="167"/>
        <end position="188"/>
    </location>
</feature>
<evidence type="ECO:0000256" key="3">
    <source>
        <dbReference type="ARBA" id="ARBA00022692"/>
    </source>
</evidence>
<evidence type="ECO:0000313" key="7">
    <source>
        <dbReference type="EMBL" id="KAK0463255.1"/>
    </source>
</evidence>
<dbReference type="GO" id="GO:0016020">
    <property type="term" value="C:membrane"/>
    <property type="evidence" value="ECO:0007669"/>
    <property type="project" value="UniProtKB-SubCell"/>
</dbReference>
<accession>A0AA39NCR6</accession>
<comment type="caution">
    <text evidence="7">The sequence shown here is derived from an EMBL/GenBank/DDBJ whole genome shotgun (WGS) entry which is preliminary data.</text>
</comment>
<dbReference type="InterPro" id="IPR002293">
    <property type="entry name" value="AA/rel_permease1"/>
</dbReference>
<keyword evidence="4 6" id="KW-1133">Transmembrane helix</keyword>
<protein>
    <submittedName>
        <fullName evidence="7">Amino acid/polyamine transporter I</fullName>
    </submittedName>
</protein>
<organism evidence="7 8">
    <name type="scientific">Armillaria tabescens</name>
    <name type="common">Ringless honey mushroom</name>
    <name type="synonym">Agaricus tabescens</name>
    <dbReference type="NCBI Taxonomy" id="1929756"/>
    <lineage>
        <taxon>Eukaryota</taxon>
        <taxon>Fungi</taxon>
        <taxon>Dikarya</taxon>
        <taxon>Basidiomycota</taxon>
        <taxon>Agaricomycotina</taxon>
        <taxon>Agaricomycetes</taxon>
        <taxon>Agaricomycetidae</taxon>
        <taxon>Agaricales</taxon>
        <taxon>Marasmiineae</taxon>
        <taxon>Physalacriaceae</taxon>
        <taxon>Desarmillaria</taxon>
    </lineage>
</organism>
<proteinExistence type="predicted"/>
<evidence type="ECO:0000256" key="2">
    <source>
        <dbReference type="ARBA" id="ARBA00022448"/>
    </source>
</evidence>
<feature type="transmembrane region" description="Helical" evidence="6">
    <location>
        <begin position="233"/>
        <end position="251"/>
    </location>
</feature>
<feature type="transmembrane region" description="Helical" evidence="6">
    <location>
        <begin position="271"/>
        <end position="297"/>
    </location>
</feature>
<comment type="subcellular location">
    <subcellularLocation>
        <location evidence="1">Membrane</location>
        <topology evidence="1">Multi-pass membrane protein</topology>
    </subcellularLocation>
</comment>
<dbReference type="Pfam" id="PF13520">
    <property type="entry name" value="AA_permease_2"/>
    <property type="match status" value="1"/>
</dbReference>
<keyword evidence="3 6" id="KW-0812">Transmembrane</keyword>
<dbReference type="GO" id="GO:0022857">
    <property type="term" value="F:transmembrane transporter activity"/>
    <property type="evidence" value="ECO:0007669"/>
    <property type="project" value="InterPro"/>
</dbReference>
<dbReference type="EMBL" id="JAUEPS010000008">
    <property type="protein sequence ID" value="KAK0463255.1"/>
    <property type="molecule type" value="Genomic_DNA"/>
</dbReference>
<evidence type="ECO:0000256" key="1">
    <source>
        <dbReference type="ARBA" id="ARBA00004141"/>
    </source>
</evidence>
<evidence type="ECO:0000313" key="8">
    <source>
        <dbReference type="Proteomes" id="UP001175211"/>
    </source>
</evidence>
<reference evidence="7" key="1">
    <citation type="submission" date="2023-06" db="EMBL/GenBank/DDBJ databases">
        <authorList>
            <consortium name="Lawrence Berkeley National Laboratory"/>
            <person name="Ahrendt S."/>
            <person name="Sahu N."/>
            <person name="Indic B."/>
            <person name="Wong-Bajracharya J."/>
            <person name="Merenyi Z."/>
            <person name="Ke H.-M."/>
            <person name="Monk M."/>
            <person name="Kocsube S."/>
            <person name="Drula E."/>
            <person name="Lipzen A."/>
            <person name="Balint B."/>
            <person name="Henrissat B."/>
            <person name="Andreopoulos B."/>
            <person name="Martin F.M."/>
            <person name="Harder C.B."/>
            <person name="Rigling D."/>
            <person name="Ford K.L."/>
            <person name="Foster G.D."/>
            <person name="Pangilinan J."/>
            <person name="Papanicolaou A."/>
            <person name="Barry K."/>
            <person name="LaButti K."/>
            <person name="Viragh M."/>
            <person name="Koriabine M."/>
            <person name="Yan M."/>
            <person name="Riley R."/>
            <person name="Champramary S."/>
            <person name="Plett K.L."/>
            <person name="Tsai I.J."/>
            <person name="Slot J."/>
            <person name="Sipos G."/>
            <person name="Plett J."/>
            <person name="Nagy L.G."/>
            <person name="Grigoriev I.V."/>
        </authorList>
    </citation>
    <scope>NUCLEOTIDE SEQUENCE</scope>
    <source>
        <strain evidence="7">CCBAS 213</strain>
    </source>
</reference>
<gene>
    <name evidence="7" type="ORF">EV420DRAFT_1304319</name>
</gene>
<keyword evidence="5 6" id="KW-0472">Membrane</keyword>
<keyword evidence="2" id="KW-0813">Transport</keyword>
<feature type="transmembrane region" description="Helical" evidence="6">
    <location>
        <begin position="194"/>
        <end position="213"/>
    </location>
</feature>
<dbReference type="GeneID" id="85352000"/>
<evidence type="ECO:0000256" key="6">
    <source>
        <dbReference type="SAM" id="Phobius"/>
    </source>
</evidence>
<evidence type="ECO:0000256" key="4">
    <source>
        <dbReference type="ARBA" id="ARBA00022989"/>
    </source>
</evidence>
<dbReference type="PIRSF" id="PIRSF006060">
    <property type="entry name" value="AA_transporter"/>
    <property type="match status" value="1"/>
</dbReference>
<feature type="transmembrane region" description="Helical" evidence="6">
    <location>
        <begin position="71"/>
        <end position="93"/>
    </location>
</feature>
<name>A0AA39NCR6_ARMTA</name>
<feature type="transmembrane region" description="Helical" evidence="6">
    <location>
        <begin position="386"/>
        <end position="407"/>
    </location>
</feature>
<dbReference type="Gene3D" id="1.20.1740.10">
    <property type="entry name" value="Amino acid/polyamine transporter I"/>
    <property type="match status" value="1"/>
</dbReference>
<sequence>MISLLTLDSDEGLLARLGYKQELKRHFTPLEIFGFAFSLIGIVPSFSSVGFFILGYQFVSVLIFSIPNGGAFAMVWGWTVCSIFIAAIALTVGDIASAVPTSGGLYYWTFMFLPEKWHGFLCWMVGYSNTISNVADLTSVNWGCAVQIMAAVSIGSDLAFEVTMAQTFGLYCALVLCHCLICTLNLSIMARLQTAVVIINVLLFCVIIIGLPVTTPEQFRNNAKFAFKDFTNVSGWPNGFAFILSFLTPLWGVGAFDDPIHMSEEAANASIAIPMAIICSIFSATIFGWAMNIMLVFCMGQDYQSIIDSPIGQPMAMILFNSFGKTGTLIVWSFVILTQFAMGTNQMMTASRQIFAFSRDGSLLLSQWVYYVNPQTRIPTVMNHPYFLLIIILSHQLVIRLSSSFLIPDSHHS</sequence>
<feature type="transmembrane region" description="Helical" evidence="6">
    <location>
        <begin position="105"/>
        <end position="127"/>
    </location>
</feature>
<dbReference type="PANTHER" id="PTHR45649:SF6">
    <property type="entry name" value="GABA-SPECIFIC PERMEASE"/>
    <property type="match status" value="1"/>
</dbReference>